<name>A0A151IUH8_9HYME</name>
<proteinExistence type="predicted"/>
<protein>
    <submittedName>
        <fullName evidence="2">Uncharacterized protein</fullName>
    </submittedName>
</protein>
<keyword evidence="1" id="KW-0812">Transmembrane</keyword>
<evidence type="ECO:0000256" key="1">
    <source>
        <dbReference type="SAM" id="Phobius"/>
    </source>
</evidence>
<gene>
    <name evidence="2" type="ORF">ALC57_16774</name>
</gene>
<dbReference type="Proteomes" id="UP000078492">
    <property type="component" value="Unassembled WGS sequence"/>
</dbReference>
<evidence type="ECO:0000313" key="3">
    <source>
        <dbReference type="Proteomes" id="UP000078492"/>
    </source>
</evidence>
<feature type="transmembrane region" description="Helical" evidence="1">
    <location>
        <begin position="75"/>
        <end position="96"/>
    </location>
</feature>
<evidence type="ECO:0000313" key="2">
    <source>
        <dbReference type="EMBL" id="KYN11073.1"/>
    </source>
</evidence>
<sequence length="272" mass="29937">MLSTVHPKDCKNVTFDALSFFFPMQLDERVLSSYDVTGLVKNALSLCVRSVTVISSPRKSSNRPFWSTTRTIRSVMLRAMIGSLLSFTAFATLATPPIKDPSAPSIGRNDNAPPRFAVGSIRFFIAFFFIVFFFFGFMPMPILVLAFIVAQMAAAAALSLRAESLATTRPVDLCRRHLWLAASSAECPDRKTGNPGYVTRKEARLSLDSTDRLATPTFATVLYLRCGTVDVRSLPRLIVVLVAATIGSNLRISLHVFRKLVPDVFDVVAVHA</sequence>
<dbReference type="AlphaFoldDB" id="A0A151IUH8"/>
<keyword evidence="1" id="KW-1133">Transmembrane helix</keyword>
<keyword evidence="1" id="KW-0472">Membrane</keyword>
<dbReference type="EMBL" id="KQ980957">
    <property type="protein sequence ID" value="KYN11073.1"/>
    <property type="molecule type" value="Genomic_DNA"/>
</dbReference>
<organism evidence="2 3">
    <name type="scientific">Trachymyrmex cornetzi</name>
    <dbReference type="NCBI Taxonomy" id="471704"/>
    <lineage>
        <taxon>Eukaryota</taxon>
        <taxon>Metazoa</taxon>
        <taxon>Ecdysozoa</taxon>
        <taxon>Arthropoda</taxon>
        <taxon>Hexapoda</taxon>
        <taxon>Insecta</taxon>
        <taxon>Pterygota</taxon>
        <taxon>Neoptera</taxon>
        <taxon>Endopterygota</taxon>
        <taxon>Hymenoptera</taxon>
        <taxon>Apocrita</taxon>
        <taxon>Aculeata</taxon>
        <taxon>Formicoidea</taxon>
        <taxon>Formicidae</taxon>
        <taxon>Myrmicinae</taxon>
        <taxon>Trachymyrmex</taxon>
    </lineage>
</organism>
<reference evidence="2 3" key="1">
    <citation type="submission" date="2015-09" db="EMBL/GenBank/DDBJ databases">
        <title>Trachymyrmex cornetzi WGS genome.</title>
        <authorList>
            <person name="Nygaard S."/>
            <person name="Hu H."/>
            <person name="Boomsma J."/>
            <person name="Zhang G."/>
        </authorList>
    </citation>
    <scope>NUCLEOTIDE SEQUENCE [LARGE SCALE GENOMIC DNA]</scope>
    <source>
        <strain evidence="2">Tcor2-1</strain>
        <tissue evidence="2">Whole body</tissue>
    </source>
</reference>
<keyword evidence="3" id="KW-1185">Reference proteome</keyword>
<accession>A0A151IUH8</accession>